<feature type="transmembrane region" description="Helical" evidence="7">
    <location>
        <begin position="12"/>
        <end position="34"/>
    </location>
</feature>
<evidence type="ECO:0000256" key="1">
    <source>
        <dbReference type="ARBA" id="ARBA00004651"/>
    </source>
</evidence>
<comment type="similarity">
    <text evidence="2">Belongs to the acyltransferase 3 family.</text>
</comment>
<evidence type="ECO:0000256" key="7">
    <source>
        <dbReference type="SAM" id="Phobius"/>
    </source>
</evidence>
<evidence type="ECO:0000313" key="10">
    <source>
        <dbReference type="Proteomes" id="UP000596329"/>
    </source>
</evidence>
<dbReference type="Proteomes" id="UP000596329">
    <property type="component" value="Chromosome"/>
</dbReference>
<comment type="subcellular location">
    <subcellularLocation>
        <location evidence="1">Cell membrane</location>
        <topology evidence="1">Multi-pass membrane protein</topology>
    </subcellularLocation>
</comment>
<organism evidence="9 10">
    <name type="scientific">Flavobacterium psychrophilum</name>
    <dbReference type="NCBI Taxonomy" id="96345"/>
    <lineage>
        <taxon>Bacteria</taxon>
        <taxon>Pseudomonadati</taxon>
        <taxon>Bacteroidota</taxon>
        <taxon>Flavobacteriia</taxon>
        <taxon>Flavobacteriales</taxon>
        <taxon>Flavobacteriaceae</taxon>
        <taxon>Flavobacterium</taxon>
    </lineage>
</organism>
<dbReference type="InterPro" id="IPR002656">
    <property type="entry name" value="Acyl_transf_3_dom"/>
</dbReference>
<feature type="transmembrane region" description="Helical" evidence="7">
    <location>
        <begin position="307"/>
        <end position="328"/>
    </location>
</feature>
<keyword evidence="9" id="KW-0012">Acyltransferase</keyword>
<dbReference type="GO" id="GO:0016413">
    <property type="term" value="F:O-acetyltransferase activity"/>
    <property type="evidence" value="ECO:0007669"/>
    <property type="project" value="TreeGrafter"/>
</dbReference>
<accession>A0A7U2NEZ1</accession>
<evidence type="ECO:0000313" key="9">
    <source>
        <dbReference type="EMBL" id="QRE03810.1"/>
    </source>
</evidence>
<reference evidence="9 10" key="1">
    <citation type="submission" date="2020-07" db="EMBL/GenBank/DDBJ databases">
        <title>Genomic characterization of Flavobacterium psychrophilum strains.</title>
        <authorList>
            <person name="Castillo D."/>
            <person name="Jorgensen J."/>
            <person name="Middelboe M."/>
        </authorList>
    </citation>
    <scope>NUCLEOTIDE SEQUENCE [LARGE SCALE GENOMIC DNA]</scope>
    <source>
        <strain evidence="9 10">FPS-R7</strain>
    </source>
</reference>
<dbReference type="Pfam" id="PF01757">
    <property type="entry name" value="Acyl_transf_3"/>
    <property type="match status" value="1"/>
</dbReference>
<dbReference type="PANTHER" id="PTHR40074">
    <property type="entry name" value="O-ACETYLTRANSFERASE WECH"/>
    <property type="match status" value="1"/>
</dbReference>
<dbReference type="EMBL" id="CP059075">
    <property type="protein sequence ID" value="QRE03810.1"/>
    <property type="molecule type" value="Genomic_DNA"/>
</dbReference>
<keyword evidence="5 7" id="KW-1133">Transmembrane helix</keyword>
<feature type="transmembrane region" description="Helical" evidence="7">
    <location>
        <begin position="127"/>
        <end position="145"/>
    </location>
</feature>
<evidence type="ECO:0000256" key="3">
    <source>
        <dbReference type="ARBA" id="ARBA00022475"/>
    </source>
</evidence>
<feature type="transmembrane region" description="Helical" evidence="7">
    <location>
        <begin position="88"/>
        <end position="107"/>
    </location>
</feature>
<feature type="transmembrane region" description="Helical" evidence="7">
    <location>
        <begin position="184"/>
        <end position="200"/>
    </location>
</feature>
<feature type="transmembrane region" description="Helical" evidence="7">
    <location>
        <begin position="209"/>
        <end position="228"/>
    </location>
</feature>
<evidence type="ECO:0000256" key="5">
    <source>
        <dbReference type="ARBA" id="ARBA00022989"/>
    </source>
</evidence>
<feature type="transmembrane region" description="Helical" evidence="7">
    <location>
        <begin position="240"/>
        <end position="260"/>
    </location>
</feature>
<protein>
    <submittedName>
        <fullName evidence="9">Acyltransferase family protein</fullName>
    </submittedName>
</protein>
<evidence type="ECO:0000256" key="4">
    <source>
        <dbReference type="ARBA" id="ARBA00022692"/>
    </source>
</evidence>
<feature type="transmembrane region" description="Helical" evidence="7">
    <location>
        <begin position="281"/>
        <end position="301"/>
    </location>
</feature>
<sequence length="338" mass="38899">MKISKTVPTHYGISLLRILATLSVIIIHVAAPLVMKFGKISNFDWNVANIYDSMSRYAVPVFFMISGALLLGRDSEIKDFLKNRLGKILPPFLFWSLFYSVTNRYVFTQETFSISKIIRDVFYGSKYHLWFVYALIGVYLITPIIQKWLKFSENKEILYFLIIWVITLFLTIPGIAIYFPKINLAYFSGYLGYFILGYYLKNYGMQRKLISYSLLFVGLAITILGSYYMTQKNGVFYDYFYEYLCINTLLVSMGVFLLFNTIETINDNLKPIISKLNECSFGIYLIHPLVLNIFGLLGIGGSFISPVIGILIVSLTCFLLSFFLIFSIKKIKFGHLIA</sequence>
<feature type="transmembrane region" description="Helical" evidence="7">
    <location>
        <begin position="157"/>
        <end position="178"/>
    </location>
</feature>
<dbReference type="PANTHER" id="PTHR40074:SF2">
    <property type="entry name" value="O-ACETYLTRANSFERASE WECH"/>
    <property type="match status" value="1"/>
</dbReference>
<dbReference type="GO" id="GO:0005886">
    <property type="term" value="C:plasma membrane"/>
    <property type="evidence" value="ECO:0007669"/>
    <property type="project" value="UniProtKB-SubCell"/>
</dbReference>
<gene>
    <name evidence="9" type="ORF">H0H26_13175</name>
</gene>
<dbReference type="GO" id="GO:0009246">
    <property type="term" value="P:enterobacterial common antigen biosynthetic process"/>
    <property type="evidence" value="ECO:0007669"/>
    <property type="project" value="TreeGrafter"/>
</dbReference>
<name>A0A7U2NEZ1_FLAPS</name>
<dbReference type="RefSeq" id="WP_094134822.1">
    <property type="nucleotide sequence ID" value="NZ_CP059075.1"/>
</dbReference>
<evidence type="ECO:0000256" key="2">
    <source>
        <dbReference type="ARBA" id="ARBA00007400"/>
    </source>
</evidence>
<dbReference type="AlphaFoldDB" id="A0A7U2NEZ1"/>
<feature type="transmembrane region" description="Helical" evidence="7">
    <location>
        <begin position="54"/>
        <end position="72"/>
    </location>
</feature>
<keyword evidence="9" id="KW-0808">Transferase</keyword>
<feature type="domain" description="Acyltransferase 3" evidence="8">
    <location>
        <begin position="11"/>
        <end position="324"/>
    </location>
</feature>
<keyword evidence="4 7" id="KW-0812">Transmembrane</keyword>
<keyword evidence="3" id="KW-1003">Cell membrane</keyword>
<evidence type="ECO:0000256" key="6">
    <source>
        <dbReference type="ARBA" id="ARBA00023136"/>
    </source>
</evidence>
<evidence type="ECO:0000259" key="8">
    <source>
        <dbReference type="Pfam" id="PF01757"/>
    </source>
</evidence>
<proteinExistence type="inferred from homology"/>
<keyword evidence="6 7" id="KW-0472">Membrane</keyword>